<evidence type="ECO:0000256" key="2">
    <source>
        <dbReference type="ARBA" id="ARBA00022741"/>
    </source>
</evidence>
<organism evidence="7 8">
    <name type="scientific">Nakamurella aerolata</name>
    <dbReference type="NCBI Taxonomy" id="1656892"/>
    <lineage>
        <taxon>Bacteria</taxon>
        <taxon>Bacillati</taxon>
        <taxon>Actinomycetota</taxon>
        <taxon>Actinomycetes</taxon>
        <taxon>Nakamurellales</taxon>
        <taxon>Nakamurellaceae</taxon>
        <taxon>Nakamurella</taxon>
    </lineage>
</organism>
<dbReference type="Gene3D" id="3.90.640.10">
    <property type="entry name" value="Actin, Chain A, domain 4"/>
    <property type="match status" value="1"/>
</dbReference>
<feature type="region of interest" description="Disordered" evidence="6">
    <location>
        <begin position="420"/>
        <end position="508"/>
    </location>
</feature>
<dbReference type="SUPFAM" id="SSF53067">
    <property type="entry name" value="Actin-like ATPase domain"/>
    <property type="match status" value="2"/>
</dbReference>
<feature type="compositionally biased region" description="Low complexity" evidence="6">
    <location>
        <begin position="637"/>
        <end position="650"/>
    </location>
</feature>
<comment type="caution">
    <text evidence="7">The sequence shown here is derived from an EMBL/GenBank/DDBJ whole genome shotgun (WGS) entry which is preliminary data.</text>
</comment>
<dbReference type="InterPro" id="IPR013126">
    <property type="entry name" value="Hsp_70_fam"/>
</dbReference>
<dbReference type="AlphaFoldDB" id="A0A849AA58"/>
<dbReference type="PANTHER" id="PTHR45639">
    <property type="entry name" value="HSC70CB, ISOFORM G-RELATED"/>
    <property type="match status" value="1"/>
</dbReference>
<sequence>MIVLSIDFGTSNTVAVLRRDDAAPYTLEFDGSSLLPSAVFLADDGTLIVGREALRSARIDPSRFEPNPKRRIDDGDLLLGHSLLTVVDVIAAVLRTVNEEATRQTGGVPVDRVVLTHPAQWATPRRSTLLAAARQAGLSQITLIVEPVAAAARFTRGPGREIAPGGAVAIYDLGAGTFDAAVVGRSRGAGPQQLSVLAEDGIPDLGGLDFDEQLKDFAGRTARGQHPEAWDRLLHPTDPATRRAARAFAEDVRASKETLSRYPQTDIPLPPPAEDVHISRPEFEGLVRAGIQRTVAVLDATIRRAGLTPAELSGIYLVGGSSRIPLISKTIQQQLGVTPTALDQPESVVALGASDSPTDGGTRRTDHGPTQAVPSGPLPPPAGAFPARPSSDPDAAADQTTMFVPPARPAAGAWSELDADDHPRTRQEPAAGPAAGAAGFAGGPGHGGSGHGGSGHGGSGPGGAGQGGPPGPPSGPGPAGALGAYPHPAGASRSGPPHQDGSGRRRGKMALAVGGAALLVAGVITAGALWASSTNDKPSNASGPVTTTSSQNGSNGQRPPVLPGPDASGPSSSENSKPQPSTQPPPSTTQRSAPVKSAPTVSSSRSNPAPKPAPKPTPKPKPTPTTTRSTPPPPPTTEVVTTVEVTTVRQTPDEPTPEPTTQQQTPDPTTEKADPTPAENGPPPAEAENGIDLGVSVPISSPGCSGQYVVFVGSAVVPGKYAEDVQRFLNNYPDAQYLRTDATCSSFSPDYKGNPIYSAYYGPYSSKASACEQRNSLGGDATVKQAIDSGEPLENEKC</sequence>
<feature type="compositionally biased region" description="Gly residues" evidence="6">
    <location>
        <begin position="439"/>
        <end position="468"/>
    </location>
</feature>
<reference evidence="7 8" key="1">
    <citation type="submission" date="2020-05" db="EMBL/GenBank/DDBJ databases">
        <title>Nakamurella sp. DB0629 isolated from air conditioner.</title>
        <authorList>
            <person name="Kim D.H."/>
            <person name="Kim D.-U."/>
        </authorList>
    </citation>
    <scope>NUCLEOTIDE SEQUENCE [LARGE SCALE GENOMIC DNA]</scope>
    <source>
        <strain evidence="7 8">DB0629</strain>
    </source>
</reference>
<dbReference type="GO" id="GO:0005524">
    <property type="term" value="F:ATP binding"/>
    <property type="evidence" value="ECO:0007669"/>
    <property type="project" value="UniProtKB-KW"/>
</dbReference>
<dbReference type="PRINTS" id="PR00301">
    <property type="entry name" value="HEATSHOCK70"/>
</dbReference>
<keyword evidence="5" id="KW-0143">Chaperone</keyword>
<feature type="compositionally biased region" description="Low complexity" evidence="6">
    <location>
        <begin position="429"/>
        <end position="438"/>
    </location>
</feature>
<dbReference type="PROSITE" id="PS01036">
    <property type="entry name" value="HSP70_3"/>
    <property type="match status" value="1"/>
</dbReference>
<evidence type="ECO:0000256" key="3">
    <source>
        <dbReference type="ARBA" id="ARBA00022840"/>
    </source>
</evidence>
<gene>
    <name evidence="7" type="ORF">HKD39_12390</name>
</gene>
<evidence type="ECO:0000256" key="4">
    <source>
        <dbReference type="ARBA" id="ARBA00023016"/>
    </source>
</evidence>
<dbReference type="GO" id="GO:0140662">
    <property type="term" value="F:ATP-dependent protein folding chaperone"/>
    <property type="evidence" value="ECO:0007669"/>
    <property type="project" value="InterPro"/>
</dbReference>
<evidence type="ECO:0000313" key="8">
    <source>
        <dbReference type="Proteomes" id="UP000562984"/>
    </source>
</evidence>
<protein>
    <submittedName>
        <fullName evidence="7">Hsp70 family protein</fullName>
    </submittedName>
</protein>
<comment type="similarity">
    <text evidence="1">Belongs to the heat shock protein 70 family.</text>
</comment>
<feature type="compositionally biased region" description="Low complexity" evidence="6">
    <location>
        <begin position="659"/>
        <end position="668"/>
    </location>
</feature>
<proteinExistence type="inferred from homology"/>
<keyword evidence="2" id="KW-0547">Nucleotide-binding</keyword>
<feature type="compositionally biased region" description="Polar residues" evidence="6">
    <location>
        <begin position="532"/>
        <end position="557"/>
    </location>
</feature>
<dbReference type="Proteomes" id="UP000562984">
    <property type="component" value="Unassembled WGS sequence"/>
</dbReference>
<feature type="compositionally biased region" description="Low complexity" evidence="6">
    <location>
        <begin position="384"/>
        <end position="398"/>
    </location>
</feature>
<evidence type="ECO:0000313" key="7">
    <source>
        <dbReference type="EMBL" id="NNG36493.1"/>
    </source>
</evidence>
<name>A0A849AA58_9ACTN</name>
<evidence type="ECO:0000256" key="1">
    <source>
        <dbReference type="ARBA" id="ARBA00007381"/>
    </source>
</evidence>
<accession>A0A849AA58</accession>
<dbReference type="InterPro" id="IPR043129">
    <property type="entry name" value="ATPase_NBD"/>
</dbReference>
<dbReference type="EMBL" id="JABEND010000006">
    <property type="protein sequence ID" value="NNG36493.1"/>
    <property type="molecule type" value="Genomic_DNA"/>
</dbReference>
<feature type="compositionally biased region" description="Pro residues" evidence="6">
    <location>
        <begin position="609"/>
        <end position="623"/>
    </location>
</feature>
<evidence type="ECO:0000256" key="6">
    <source>
        <dbReference type="SAM" id="MobiDB-lite"/>
    </source>
</evidence>
<feature type="compositionally biased region" description="Low complexity" evidence="6">
    <location>
        <begin position="479"/>
        <end position="491"/>
    </location>
</feature>
<dbReference type="RefSeq" id="WP_171200172.1">
    <property type="nucleotide sequence ID" value="NZ_JABEND010000006.1"/>
</dbReference>
<keyword evidence="3" id="KW-0067">ATP-binding</keyword>
<dbReference type="InterPro" id="IPR018181">
    <property type="entry name" value="Heat_shock_70_CS"/>
</dbReference>
<feature type="region of interest" description="Disordered" evidence="6">
    <location>
        <begin position="532"/>
        <end position="694"/>
    </location>
</feature>
<keyword evidence="4" id="KW-0346">Stress response</keyword>
<evidence type="ECO:0000256" key="5">
    <source>
        <dbReference type="ARBA" id="ARBA00023186"/>
    </source>
</evidence>
<dbReference type="Gene3D" id="3.30.420.40">
    <property type="match status" value="2"/>
</dbReference>
<feature type="region of interest" description="Disordered" evidence="6">
    <location>
        <begin position="351"/>
        <end position="398"/>
    </location>
</feature>
<dbReference type="Pfam" id="PF00012">
    <property type="entry name" value="HSP70"/>
    <property type="match status" value="1"/>
</dbReference>
<keyword evidence="8" id="KW-1185">Reference proteome</keyword>